<sequence length="143" mass="16414">MSITMNRAQILANKKEDNDDDEIEWEDLEYEFLEAATIVTGATEDESLNYLLDNCKKKQTLTPCVLLHIVDSQVRWCSKFKHKSQRPLAQLVGTWEIDSEASKLIQNDNKLHTLGSVDHIILLTKLNFMIQILGMKKALKKVI</sequence>
<evidence type="ECO:0000313" key="2">
    <source>
        <dbReference type="Proteomes" id="UP000439903"/>
    </source>
</evidence>
<name>A0A8H3WZ02_GIGMA</name>
<dbReference type="EMBL" id="WTPW01002663">
    <property type="protein sequence ID" value="KAF0372166.1"/>
    <property type="molecule type" value="Genomic_DNA"/>
</dbReference>
<dbReference type="Proteomes" id="UP000439903">
    <property type="component" value="Unassembled WGS sequence"/>
</dbReference>
<keyword evidence="2" id="KW-1185">Reference proteome</keyword>
<reference evidence="1 2" key="1">
    <citation type="journal article" date="2019" name="Environ. Microbiol.">
        <title>At the nexus of three kingdoms: the genome of the mycorrhizal fungus Gigaspora margarita provides insights into plant, endobacterial and fungal interactions.</title>
        <authorList>
            <person name="Venice F."/>
            <person name="Ghignone S."/>
            <person name="Salvioli di Fossalunga A."/>
            <person name="Amselem J."/>
            <person name="Novero M."/>
            <person name="Xianan X."/>
            <person name="Sedzielewska Toro K."/>
            <person name="Morin E."/>
            <person name="Lipzen A."/>
            <person name="Grigoriev I.V."/>
            <person name="Henrissat B."/>
            <person name="Martin F.M."/>
            <person name="Bonfante P."/>
        </authorList>
    </citation>
    <scope>NUCLEOTIDE SEQUENCE [LARGE SCALE GENOMIC DNA]</scope>
    <source>
        <strain evidence="1 2">BEG34</strain>
    </source>
</reference>
<evidence type="ECO:0000313" key="1">
    <source>
        <dbReference type="EMBL" id="KAF0372166.1"/>
    </source>
</evidence>
<protein>
    <submittedName>
        <fullName evidence="1">Uncharacterized protein</fullName>
    </submittedName>
</protein>
<accession>A0A8H3WZ02</accession>
<comment type="caution">
    <text evidence="1">The sequence shown here is derived from an EMBL/GenBank/DDBJ whole genome shotgun (WGS) entry which is preliminary data.</text>
</comment>
<organism evidence="1 2">
    <name type="scientific">Gigaspora margarita</name>
    <dbReference type="NCBI Taxonomy" id="4874"/>
    <lineage>
        <taxon>Eukaryota</taxon>
        <taxon>Fungi</taxon>
        <taxon>Fungi incertae sedis</taxon>
        <taxon>Mucoromycota</taxon>
        <taxon>Glomeromycotina</taxon>
        <taxon>Glomeromycetes</taxon>
        <taxon>Diversisporales</taxon>
        <taxon>Gigasporaceae</taxon>
        <taxon>Gigaspora</taxon>
    </lineage>
</organism>
<proteinExistence type="predicted"/>
<gene>
    <name evidence="1" type="ORF">F8M41_013130</name>
</gene>
<dbReference type="OrthoDB" id="2434832at2759"/>
<dbReference type="AlphaFoldDB" id="A0A8H3WZ02"/>